<dbReference type="SUPFAM" id="SSF103515">
    <property type="entry name" value="Autotransporter"/>
    <property type="match status" value="1"/>
</dbReference>
<feature type="signal peptide" evidence="1">
    <location>
        <begin position="1"/>
        <end position="28"/>
    </location>
</feature>
<dbReference type="HOGENOM" id="CLU_014824_0_0_6"/>
<dbReference type="STRING" id="762983.HMPREF9444_00519"/>
<protein>
    <submittedName>
        <fullName evidence="3">Outer membrane autotransporter barrel domain protein</fullName>
    </submittedName>
</protein>
<evidence type="ECO:0000256" key="1">
    <source>
        <dbReference type="SAM" id="SignalP"/>
    </source>
</evidence>
<dbReference type="AlphaFoldDB" id="E8LIL4"/>
<evidence type="ECO:0000313" key="3">
    <source>
        <dbReference type="EMBL" id="EFY07613.1"/>
    </source>
</evidence>
<dbReference type="Proteomes" id="UP000018458">
    <property type="component" value="Unassembled WGS sequence"/>
</dbReference>
<organism evidence="3 4">
    <name type="scientific">Succinatimonas hippei (strain DSM 22608 / JCM 16073 / KCTC 15190 / YIT 12066)</name>
    <dbReference type="NCBI Taxonomy" id="762983"/>
    <lineage>
        <taxon>Bacteria</taxon>
        <taxon>Pseudomonadati</taxon>
        <taxon>Pseudomonadota</taxon>
        <taxon>Gammaproteobacteria</taxon>
        <taxon>Aeromonadales</taxon>
        <taxon>Succinivibrionaceae</taxon>
        <taxon>Succinatimonas</taxon>
    </lineage>
</organism>
<dbReference type="EMBL" id="AEVO01000025">
    <property type="protein sequence ID" value="EFY07613.1"/>
    <property type="molecule type" value="Genomic_DNA"/>
</dbReference>
<keyword evidence="1" id="KW-0732">Signal</keyword>
<dbReference type="RefSeq" id="WP_009142738.1">
    <property type="nucleotide sequence ID" value="NZ_GL830963.1"/>
</dbReference>
<dbReference type="OrthoDB" id="9778934at2"/>
<comment type="caution">
    <text evidence="3">The sequence shown here is derived from an EMBL/GenBank/DDBJ whole genome shotgun (WGS) entry which is preliminary data.</text>
</comment>
<keyword evidence="4" id="KW-1185">Reference proteome</keyword>
<dbReference type="PROSITE" id="PS51208">
    <property type="entry name" value="AUTOTRANSPORTER"/>
    <property type="match status" value="1"/>
</dbReference>
<evidence type="ECO:0000313" key="4">
    <source>
        <dbReference type="Proteomes" id="UP000018458"/>
    </source>
</evidence>
<evidence type="ECO:0000259" key="2">
    <source>
        <dbReference type="PROSITE" id="PS51208"/>
    </source>
</evidence>
<feature type="domain" description="Autotransporter" evidence="2">
    <location>
        <begin position="664"/>
        <end position="936"/>
    </location>
</feature>
<proteinExistence type="predicted"/>
<accession>E8LIL4</accession>
<sequence length="936" mass="100090">MKNALTQMTPLAAATSSAILYISLSAAAEDTIVTSQNYAEDTTVNVPDRNTVNVPVGQNITISVAGDKTLTLINSISSDDPRGSFAVAQSYVIDATSGKSLTFSGGKVVLQKQDAFADVGADYNEQAFIRSTDAKIHNPGKVIFANDTTVLEGSLPYGFMLRAGNVEVNNDFTMNLDRRSVTASTAKNVIGTLLQEDAMLSLHGKNQINIIGSAYDSTVQGIQFGPGGNALIDGDLLLSVDGNNAAKTLYGFYFSSSRLYAEYEQDINIDGNLDFTLQNSPEGTAYALPLVSDRDYSFNQKVSFFETNVKNAYGIYTDKKVAAKTVNVIQNNILNQAIGLYLKAEANVTIEQLQTDIDKVPKAWAIYADNNAELTADSAVLSVNGADGYAIRTNSNAHVVINNDLNVTAVNAISAGSESIVDIKKNFSNNGLSVIAMDNGSVNINSSGEGTVKFSGITTVLGSGSLNMELGSAGKATDSYWNVAGLSDLTVFNVGKNASLNFFLTEDLQGIVNSDGAVIKVNGEMPVVFHTGDDKSKVAIVAQGLKADVGDEISLVSSKSGFALNSAANLIYAGASLNELKTDLDLRTVESVLRVRESEIKASQYDLFLKTDDLLIAQIKSEDPIEPRESVNPESNALMESSASVYATMFAADDLIVDTALKSRNGKHEGLFVAAKGGELRYNDTINADIFTGIVGYSVSFGSVDLGPFFETGHTKYRTKIKTEEGKSRHDSGSHTFAGVGMYATWQTPYLVNISSYVKGGILKNEFQTSLSKVNADLSESSAYWGAHLGASLDAKLSSRLSARPYLSYFYDGRSGEEHFVAGNAEVGGADFKYDDLNAHRIRIGSVLNINFDANWHPYVGMAYERIIKAKASGTAKDADGILHLNGTNIDGGSGIYSLGISYTNDAKDIEFSVGGNGYSGEREGLSGQVYINWHF</sequence>
<dbReference type="InterPro" id="IPR005546">
    <property type="entry name" value="Autotransporte_beta"/>
</dbReference>
<gene>
    <name evidence="3" type="ORF">HMPREF9444_00519</name>
</gene>
<dbReference type="InterPro" id="IPR036709">
    <property type="entry name" value="Autotransporte_beta_dom_sf"/>
</dbReference>
<dbReference type="eggNOG" id="COG3468">
    <property type="taxonomic scope" value="Bacteria"/>
</dbReference>
<reference evidence="3 4" key="1">
    <citation type="submission" date="2011-01" db="EMBL/GenBank/DDBJ databases">
        <authorList>
            <person name="Weinstock G."/>
            <person name="Sodergren E."/>
            <person name="Clifton S."/>
            <person name="Fulton L."/>
            <person name="Fulton B."/>
            <person name="Courtney L."/>
            <person name="Fronick C."/>
            <person name="Harrison M."/>
            <person name="Strong C."/>
            <person name="Farmer C."/>
            <person name="Delahaunty K."/>
            <person name="Markovic C."/>
            <person name="Hall O."/>
            <person name="Minx P."/>
            <person name="Tomlinson C."/>
            <person name="Mitreva M."/>
            <person name="Hou S."/>
            <person name="Chen J."/>
            <person name="Wollam A."/>
            <person name="Pepin K.H."/>
            <person name="Johnson M."/>
            <person name="Bhonagiri V."/>
            <person name="Zhang X."/>
            <person name="Suruliraj S."/>
            <person name="Warren W."/>
            <person name="Chinwalla A."/>
            <person name="Mardis E.R."/>
            <person name="Wilson R.K."/>
        </authorList>
    </citation>
    <scope>NUCLEOTIDE SEQUENCE [LARGE SCALE GENOMIC DNA]</scope>
    <source>
        <strain evidence="4">DSM 22608 / JCM 16073 / KCTC 15190 / YIT 12066</strain>
    </source>
</reference>
<feature type="chain" id="PRO_5003227245" evidence="1">
    <location>
        <begin position="29"/>
        <end position="936"/>
    </location>
</feature>
<name>E8LIL4_SUCHY</name>